<keyword evidence="1" id="KW-0812">Transmembrane</keyword>
<organism evidence="2 3">
    <name type="scientific">Natrarchaeobius halalkaliphilus</name>
    <dbReference type="NCBI Taxonomy" id="1679091"/>
    <lineage>
        <taxon>Archaea</taxon>
        <taxon>Methanobacteriati</taxon>
        <taxon>Methanobacteriota</taxon>
        <taxon>Stenosarchaea group</taxon>
        <taxon>Halobacteria</taxon>
        <taxon>Halobacteriales</taxon>
        <taxon>Natrialbaceae</taxon>
        <taxon>Natrarchaeobius</taxon>
    </lineage>
</organism>
<proteinExistence type="predicted"/>
<accession>A0A3N6M4D6</accession>
<dbReference type="RefSeq" id="WP_124178183.1">
    <property type="nucleotide sequence ID" value="NZ_REFY01000003.1"/>
</dbReference>
<gene>
    <name evidence="2" type="ORF">EA462_08820</name>
</gene>
<name>A0A3N6M4D6_9EURY</name>
<evidence type="ECO:0000256" key="1">
    <source>
        <dbReference type="SAM" id="Phobius"/>
    </source>
</evidence>
<feature type="transmembrane region" description="Helical" evidence="1">
    <location>
        <begin position="35"/>
        <end position="53"/>
    </location>
</feature>
<evidence type="ECO:0000313" key="2">
    <source>
        <dbReference type="EMBL" id="RQG90091.1"/>
    </source>
</evidence>
<protein>
    <submittedName>
        <fullName evidence="2">Uncharacterized protein</fullName>
    </submittedName>
</protein>
<reference evidence="2 3" key="1">
    <citation type="submission" date="2018-10" db="EMBL/GenBank/DDBJ databases">
        <title>Natrarchaeobius chitinivorans gen. nov., sp. nov., and Natrarchaeobius haloalkaliphilus sp. nov., alkaliphilic, chitin-utilizing haloarchaea from hypersaline alkaline lakes.</title>
        <authorList>
            <person name="Sorokin D.Y."/>
            <person name="Elcheninov A.G."/>
            <person name="Kostrikina N.A."/>
            <person name="Bale N.J."/>
            <person name="Sinninghe Damste J.S."/>
            <person name="Khijniak T.V."/>
            <person name="Kublanov I.V."/>
            <person name="Toshchakov S.V."/>
        </authorList>
    </citation>
    <scope>NUCLEOTIDE SEQUENCE [LARGE SCALE GENOMIC DNA]</scope>
    <source>
        <strain evidence="2 3">AArcht-Sl</strain>
    </source>
</reference>
<sequence>MSDVIPRSLRSNWPTLAASFACFAVAGIANGGAAGLAATIGTTGVAVVGVYLAARFVTTISRPELARLSFALWVAFLAVAGLYAIGPDAVIAAVPGPSEALSLSLTAITWGTLFSAASTTVFLGFRELGSASTSEIPEEQILDGESSDYSTR</sequence>
<dbReference type="EMBL" id="REFY01000003">
    <property type="protein sequence ID" value="RQG90091.1"/>
    <property type="molecule type" value="Genomic_DNA"/>
</dbReference>
<dbReference type="AlphaFoldDB" id="A0A3N6M4D6"/>
<keyword evidence="3" id="KW-1185">Reference proteome</keyword>
<evidence type="ECO:0000313" key="3">
    <source>
        <dbReference type="Proteomes" id="UP000273828"/>
    </source>
</evidence>
<dbReference type="Proteomes" id="UP000273828">
    <property type="component" value="Unassembled WGS sequence"/>
</dbReference>
<keyword evidence="1" id="KW-1133">Transmembrane helix</keyword>
<comment type="caution">
    <text evidence="2">The sequence shown here is derived from an EMBL/GenBank/DDBJ whole genome shotgun (WGS) entry which is preliminary data.</text>
</comment>
<keyword evidence="1" id="KW-0472">Membrane</keyword>
<dbReference type="OrthoDB" id="206100at2157"/>
<feature type="transmembrane region" description="Helical" evidence="1">
    <location>
        <begin position="65"/>
        <end position="85"/>
    </location>
</feature>
<feature type="transmembrane region" description="Helical" evidence="1">
    <location>
        <begin position="105"/>
        <end position="125"/>
    </location>
</feature>
<feature type="transmembrane region" description="Helical" evidence="1">
    <location>
        <begin position="12"/>
        <end position="29"/>
    </location>
</feature>
<dbReference type="PROSITE" id="PS51257">
    <property type="entry name" value="PROKAR_LIPOPROTEIN"/>
    <property type="match status" value="1"/>
</dbReference>